<dbReference type="PROSITE" id="PS50949">
    <property type="entry name" value="HTH_GNTR"/>
    <property type="match status" value="1"/>
</dbReference>
<evidence type="ECO:0000259" key="4">
    <source>
        <dbReference type="PROSITE" id="PS50949"/>
    </source>
</evidence>
<protein>
    <submittedName>
        <fullName evidence="5">GntR family transcriptional regulator</fullName>
    </submittedName>
</protein>
<keyword evidence="2" id="KW-0238">DNA-binding</keyword>
<dbReference type="EMBL" id="JAEKJZ010000001">
    <property type="protein sequence ID" value="MBN9670030.1"/>
    <property type="molecule type" value="Genomic_DNA"/>
</dbReference>
<dbReference type="InterPro" id="IPR008920">
    <property type="entry name" value="TF_FadR/GntR_C"/>
</dbReference>
<sequence>MTKPVVTATLVGQKSSLHDIFALPPGRALDICLRLQTAILEHRLAPGLKLVEDEVGEIYGASRTVVRAALQALAHSGLVSIEKNRGAFVAKPTIREAHEVFQARALIEPAVARLAAEAITNEQLARLEAHLEAEHAALADGDMGKALMLSGGFHIEIADIADHRVFARMVRSLISRSSLIIALYWKRSDTACESHSHHALMEAFQARDADAAESIQKSHIIDLHSGLDLRKKQEGGTTLSEALGRAG</sequence>
<dbReference type="Proteomes" id="UP000664096">
    <property type="component" value="Unassembled WGS sequence"/>
</dbReference>
<gene>
    <name evidence="5" type="ORF">JF539_06745</name>
</gene>
<dbReference type="InterPro" id="IPR036388">
    <property type="entry name" value="WH-like_DNA-bd_sf"/>
</dbReference>
<evidence type="ECO:0000256" key="1">
    <source>
        <dbReference type="ARBA" id="ARBA00023015"/>
    </source>
</evidence>
<keyword evidence="1" id="KW-0805">Transcription regulation</keyword>
<evidence type="ECO:0000313" key="5">
    <source>
        <dbReference type="EMBL" id="MBN9670030.1"/>
    </source>
</evidence>
<dbReference type="InterPro" id="IPR036390">
    <property type="entry name" value="WH_DNA-bd_sf"/>
</dbReference>
<accession>A0A939EDV8</accession>
<dbReference type="SMART" id="SM00895">
    <property type="entry name" value="FCD"/>
    <property type="match status" value="1"/>
</dbReference>
<organism evidence="5 6">
    <name type="scientific">Roseibium aggregatum</name>
    <dbReference type="NCBI Taxonomy" id="187304"/>
    <lineage>
        <taxon>Bacteria</taxon>
        <taxon>Pseudomonadati</taxon>
        <taxon>Pseudomonadota</taxon>
        <taxon>Alphaproteobacteria</taxon>
        <taxon>Hyphomicrobiales</taxon>
        <taxon>Stappiaceae</taxon>
        <taxon>Roseibium</taxon>
    </lineage>
</organism>
<keyword evidence="3" id="KW-0804">Transcription</keyword>
<evidence type="ECO:0000256" key="3">
    <source>
        <dbReference type="ARBA" id="ARBA00023163"/>
    </source>
</evidence>
<dbReference type="GO" id="GO:0003700">
    <property type="term" value="F:DNA-binding transcription factor activity"/>
    <property type="evidence" value="ECO:0007669"/>
    <property type="project" value="InterPro"/>
</dbReference>
<proteinExistence type="predicted"/>
<dbReference type="Gene3D" id="1.10.10.10">
    <property type="entry name" value="Winged helix-like DNA-binding domain superfamily/Winged helix DNA-binding domain"/>
    <property type="match status" value="1"/>
</dbReference>
<dbReference type="SUPFAM" id="SSF46785">
    <property type="entry name" value="Winged helix' DNA-binding domain"/>
    <property type="match status" value="1"/>
</dbReference>
<dbReference type="Pfam" id="PF07729">
    <property type="entry name" value="FCD"/>
    <property type="match status" value="1"/>
</dbReference>
<comment type="caution">
    <text evidence="5">The sequence shown here is derived from an EMBL/GenBank/DDBJ whole genome shotgun (WGS) entry which is preliminary data.</text>
</comment>
<dbReference type="RefSeq" id="WP_207139552.1">
    <property type="nucleotide sequence ID" value="NZ_JAEKJZ010000001.1"/>
</dbReference>
<dbReference type="PANTHER" id="PTHR43537">
    <property type="entry name" value="TRANSCRIPTIONAL REGULATOR, GNTR FAMILY"/>
    <property type="match status" value="1"/>
</dbReference>
<dbReference type="GO" id="GO:0003677">
    <property type="term" value="F:DNA binding"/>
    <property type="evidence" value="ECO:0007669"/>
    <property type="project" value="UniProtKB-KW"/>
</dbReference>
<name>A0A939EDV8_9HYPH</name>
<reference evidence="5" key="1">
    <citation type="submission" date="2020-12" db="EMBL/GenBank/DDBJ databases">
        <title>Oil enriched cultivation method for isolating marine PHA-producing bacteria.</title>
        <authorList>
            <person name="Zheng W."/>
            <person name="Yu S."/>
            <person name="Huang Y."/>
        </authorList>
    </citation>
    <scope>NUCLEOTIDE SEQUENCE</scope>
    <source>
        <strain evidence="5">SY-2-12</strain>
    </source>
</reference>
<evidence type="ECO:0000313" key="6">
    <source>
        <dbReference type="Proteomes" id="UP000664096"/>
    </source>
</evidence>
<dbReference type="PANTHER" id="PTHR43537:SF53">
    <property type="entry name" value="HTH-TYPE TRANSCRIPTIONAL REPRESSOR NANR"/>
    <property type="match status" value="1"/>
</dbReference>
<dbReference type="AlphaFoldDB" id="A0A939EDV8"/>
<dbReference type="InterPro" id="IPR011711">
    <property type="entry name" value="GntR_C"/>
</dbReference>
<dbReference type="SMART" id="SM00345">
    <property type="entry name" value="HTH_GNTR"/>
    <property type="match status" value="1"/>
</dbReference>
<evidence type="ECO:0000256" key="2">
    <source>
        <dbReference type="ARBA" id="ARBA00023125"/>
    </source>
</evidence>
<dbReference type="Pfam" id="PF00392">
    <property type="entry name" value="GntR"/>
    <property type="match status" value="1"/>
</dbReference>
<dbReference type="SUPFAM" id="SSF48008">
    <property type="entry name" value="GntR ligand-binding domain-like"/>
    <property type="match status" value="1"/>
</dbReference>
<dbReference type="Gene3D" id="1.20.120.530">
    <property type="entry name" value="GntR ligand-binding domain-like"/>
    <property type="match status" value="1"/>
</dbReference>
<dbReference type="InterPro" id="IPR000524">
    <property type="entry name" value="Tscrpt_reg_HTH_GntR"/>
</dbReference>
<feature type="domain" description="HTH gntR-type" evidence="4">
    <location>
        <begin position="25"/>
        <end position="92"/>
    </location>
</feature>